<dbReference type="RefSeq" id="WP_166698851.1">
    <property type="nucleotide sequence ID" value="NZ_JAAQTL010000001.1"/>
</dbReference>
<feature type="transmembrane region" description="Helical" evidence="1">
    <location>
        <begin position="64"/>
        <end position="88"/>
    </location>
</feature>
<reference evidence="2 3" key="1">
    <citation type="journal article" date="2006" name="Int. J. Syst. Evol. Microbiol.">
        <title>Dyella yeojuensis sp. nov., isolated from greenhouse soil in Korea.</title>
        <authorList>
            <person name="Kim B.Y."/>
            <person name="Weon H.Y."/>
            <person name="Lee K.H."/>
            <person name="Seok S.J."/>
            <person name="Kwon S.W."/>
            <person name="Go S.J."/>
            <person name="Stackebrandt E."/>
        </authorList>
    </citation>
    <scope>NUCLEOTIDE SEQUENCE [LARGE SCALE GENOMIC DNA]</scope>
    <source>
        <strain evidence="2 3">DSM 17673</strain>
    </source>
</reference>
<keyword evidence="1" id="KW-1133">Transmembrane helix</keyword>
<organism evidence="2 3">
    <name type="scientific">Luteibacter yeojuensis</name>
    <dbReference type="NCBI Taxonomy" id="345309"/>
    <lineage>
        <taxon>Bacteria</taxon>
        <taxon>Pseudomonadati</taxon>
        <taxon>Pseudomonadota</taxon>
        <taxon>Gammaproteobacteria</taxon>
        <taxon>Lysobacterales</taxon>
        <taxon>Rhodanobacteraceae</taxon>
        <taxon>Luteibacter</taxon>
    </lineage>
</organism>
<proteinExistence type="predicted"/>
<evidence type="ECO:0000313" key="2">
    <source>
        <dbReference type="EMBL" id="NID15074.1"/>
    </source>
</evidence>
<accession>A0A7X5QTJ9</accession>
<keyword evidence="1" id="KW-0812">Transmembrane</keyword>
<sequence>MTARFAKIVMTLALAAFAFVVAYDNLVDYGSNFAFVRHVLSMDTTFPGNALMGRAIATPALWHVGYALIIAGEAATCVLLLAGAVALWRARHASQAAFQAAKRWAIAGCTMGFLVWFFGFMVVGGEWFAMWQSKIWNGQEGAFRFYMALLGVLIFVNQADPD</sequence>
<dbReference type="Pfam" id="PF09933">
    <property type="entry name" value="DUF2165"/>
    <property type="match status" value="1"/>
</dbReference>
<dbReference type="EMBL" id="JAAQTL010000001">
    <property type="protein sequence ID" value="NID15074.1"/>
    <property type="molecule type" value="Genomic_DNA"/>
</dbReference>
<keyword evidence="1" id="KW-0472">Membrane</keyword>
<dbReference type="InterPro" id="IPR018681">
    <property type="entry name" value="DUF2165_transmembrane"/>
</dbReference>
<protein>
    <submittedName>
        <fullName evidence="2">DUF2165 domain-containing protein</fullName>
    </submittedName>
</protein>
<dbReference type="Proteomes" id="UP000518878">
    <property type="component" value="Unassembled WGS sequence"/>
</dbReference>
<feature type="transmembrane region" description="Helical" evidence="1">
    <location>
        <begin position="104"/>
        <end position="123"/>
    </location>
</feature>
<feature type="transmembrane region" description="Helical" evidence="1">
    <location>
        <begin position="143"/>
        <end position="159"/>
    </location>
</feature>
<dbReference type="AlphaFoldDB" id="A0A7X5QTJ9"/>
<name>A0A7X5QTJ9_9GAMM</name>
<comment type="caution">
    <text evidence="2">The sequence shown here is derived from an EMBL/GenBank/DDBJ whole genome shotgun (WGS) entry which is preliminary data.</text>
</comment>
<gene>
    <name evidence="2" type="ORF">HBF32_06270</name>
</gene>
<evidence type="ECO:0000313" key="3">
    <source>
        <dbReference type="Proteomes" id="UP000518878"/>
    </source>
</evidence>
<evidence type="ECO:0000256" key="1">
    <source>
        <dbReference type="SAM" id="Phobius"/>
    </source>
</evidence>
<keyword evidence="3" id="KW-1185">Reference proteome</keyword>